<evidence type="ECO:0000313" key="2">
    <source>
        <dbReference type="Proteomes" id="UP001433508"/>
    </source>
</evidence>
<comment type="caution">
    <text evidence="1">The sequence shown here is derived from an EMBL/GenBank/DDBJ whole genome shotgun (WGS) entry which is preliminary data.</text>
</comment>
<evidence type="ECO:0000313" key="1">
    <source>
        <dbReference type="EMBL" id="KAK9234573.1"/>
    </source>
</evidence>
<proteinExistence type="predicted"/>
<keyword evidence="2" id="KW-1185">Reference proteome</keyword>
<protein>
    <submittedName>
        <fullName evidence="1">Uncharacterized protein</fullName>
    </submittedName>
</protein>
<organism evidence="1 2">
    <name type="scientific">Lipomyces kononenkoae</name>
    <name type="common">Yeast</name>
    <dbReference type="NCBI Taxonomy" id="34357"/>
    <lineage>
        <taxon>Eukaryota</taxon>
        <taxon>Fungi</taxon>
        <taxon>Dikarya</taxon>
        <taxon>Ascomycota</taxon>
        <taxon>Saccharomycotina</taxon>
        <taxon>Lipomycetes</taxon>
        <taxon>Lipomycetales</taxon>
        <taxon>Lipomycetaceae</taxon>
        <taxon>Lipomyces</taxon>
    </lineage>
</organism>
<name>A0ACC3SSG5_LIPKO</name>
<accession>A0ACC3SSG5</accession>
<dbReference type="Proteomes" id="UP001433508">
    <property type="component" value="Unassembled WGS sequence"/>
</dbReference>
<dbReference type="EMBL" id="MU971464">
    <property type="protein sequence ID" value="KAK9234573.1"/>
    <property type="molecule type" value="Genomic_DNA"/>
</dbReference>
<gene>
    <name evidence="1" type="ORF">V1525DRAFT_412674</name>
</gene>
<reference evidence="2" key="1">
    <citation type="journal article" date="2024" name="Front. Bioeng. Biotechnol.">
        <title>Genome-scale model development and genomic sequencing of the oleaginous clade Lipomyces.</title>
        <authorList>
            <person name="Czajka J.J."/>
            <person name="Han Y."/>
            <person name="Kim J."/>
            <person name="Mondo S.J."/>
            <person name="Hofstad B.A."/>
            <person name="Robles A."/>
            <person name="Haridas S."/>
            <person name="Riley R."/>
            <person name="LaButti K."/>
            <person name="Pangilinan J."/>
            <person name="Andreopoulos W."/>
            <person name="Lipzen A."/>
            <person name="Yan J."/>
            <person name="Wang M."/>
            <person name="Ng V."/>
            <person name="Grigoriev I.V."/>
            <person name="Spatafora J.W."/>
            <person name="Magnuson J.K."/>
            <person name="Baker S.E."/>
            <person name="Pomraning K.R."/>
        </authorList>
    </citation>
    <scope>NUCLEOTIDE SEQUENCE [LARGE SCALE GENOMIC DNA]</scope>
    <source>
        <strain evidence="2">CBS 7786</strain>
    </source>
</reference>
<sequence length="557" mass="63929">MASLVRFRRRTPPVLCHVHFRTLSNTSHTLADQQPTRHQKPRTQQDKRRGRSISPNAVQSWRQGDNTFYNIINLSKAADGLYGHQDVQAAWRSLISSNRGGLAARVPVTQTPTLVEYSMIEAVGDEQDVFLDSSNAFEEVSAEDVVRSLTGWNQYEIEVSNEMERSGKKIKWSAVRSYRPGRSGPAERRERSERSDSAEGPQELQSAAGSPAERRQRLDRSGPAGRRQEVQTYARRPDFQPTSREIRKRPEVDEEDEDEEFDDEFEEEEEEEDEAFDIDEHDSVYDVYEGDAKSEEQWNQFVQSLSLPGDVKKFITDTSDINDDDFEKEVEKMLNDLNRKTSNGETTEITEMEEEFIDETDELLDDVDIERYNREAMERDAEDMIRAFGINSSSPSPGDANVADLEQTNDNELSEEGEPEEVTDPLLIDTTPNLKPHEHFSTIVPQKASEDQKMEIFTQTIEQAPDMLDRDQAREYLPKDFPSPIRVPFEDIVKSGNYVERPVIDDRDLKPTEIYGDYSRWMELQNKRYGPVLTKNGSISPADKAKMSAIIDRFMSQ</sequence>